<name>A0A6A5QI71_AMPQU</name>
<protein>
    <recommendedName>
        <fullName evidence="2">SET domain-containing protein</fullName>
    </recommendedName>
</protein>
<dbReference type="AlphaFoldDB" id="A0A6A5QI71"/>
<evidence type="ECO:0000259" key="2">
    <source>
        <dbReference type="PROSITE" id="PS50280"/>
    </source>
</evidence>
<feature type="chain" id="PRO_5025433101" description="SET domain-containing protein" evidence="1">
    <location>
        <begin position="21"/>
        <end position="414"/>
    </location>
</feature>
<dbReference type="SMART" id="SM00317">
    <property type="entry name" value="SET"/>
    <property type="match status" value="1"/>
</dbReference>
<proteinExistence type="predicted"/>
<dbReference type="Proteomes" id="UP000800096">
    <property type="component" value="Unassembled WGS sequence"/>
</dbReference>
<keyword evidence="1" id="KW-0732">Signal</keyword>
<accession>A0A6A5QI71</accession>
<feature type="signal peptide" evidence="1">
    <location>
        <begin position="1"/>
        <end position="20"/>
    </location>
</feature>
<reference evidence="3" key="1">
    <citation type="journal article" date="2020" name="Stud. Mycol.">
        <title>101 Dothideomycetes genomes: a test case for predicting lifestyles and emergence of pathogens.</title>
        <authorList>
            <person name="Haridas S."/>
            <person name="Albert R."/>
            <person name="Binder M."/>
            <person name="Bloem J."/>
            <person name="Labutti K."/>
            <person name="Salamov A."/>
            <person name="Andreopoulos B."/>
            <person name="Baker S."/>
            <person name="Barry K."/>
            <person name="Bills G."/>
            <person name="Bluhm B."/>
            <person name="Cannon C."/>
            <person name="Castanera R."/>
            <person name="Culley D."/>
            <person name="Daum C."/>
            <person name="Ezra D."/>
            <person name="Gonzalez J."/>
            <person name="Henrissat B."/>
            <person name="Kuo A."/>
            <person name="Liang C."/>
            <person name="Lipzen A."/>
            <person name="Lutzoni F."/>
            <person name="Magnuson J."/>
            <person name="Mondo S."/>
            <person name="Nolan M."/>
            <person name="Ohm R."/>
            <person name="Pangilinan J."/>
            <person name="Park H.-J."/>
            <person name="Ramirez L."/>
            <person name="Alfaro M."/>
            <person name="Sun H."/>
            <person name="Tritt A."/>
            <person name="Yoshinaga Y."/>
            <person name="Zwiers L.-H."/>
            <person name="Turgeon B."/>
            <person name="Goodwin S."/>
            <person name="Spatafora J."/>
            <person name="Crous P."/>
            <person name="Grigoriev I."/>
        </authorList>
    </citation>
    <scope>NUCLEOTIDE SEQUENCE</scope>
    <source>
        <strain evidence="3">HMLAC05119</strain>
    </source>
</reference>
<keyword evidence="4" id="KW-1185">Reference proteome</keyword>
<dbReference type="OrthoDB" id="265717at2759"/>
<dbReference type="PROSITE" id="PS50280">
    <property type="entry name" value="SET"/>
    <property type="match status" value="1"/>
</dbReference>
<dbReference type="InterPro" id="IPR053185">
    <property type="entry name" value="SET_domain_protein"/>
</dbReference>
<organism evidence="3 4">
    <name type="scientific">Ampelomyces quisqualis</name>
    <name type="common">Powdery mildew agent</name>
    <dbReference type="NCBI Taxonomy" id="50730"/>
    <lineage>
        <taxon>Eukaryota</taxon>
        <taxon>Fungi</taxon>
        <taxon>Dikarya</taxon>
        <taxon>Ascomycota</taxon>
        <taxon>Pezizomycotina</taxon>
        <taxon>Dothideomycetes</taxon>
        <taxon>Pleosporomycetidae</taxon>
        <taxon>Pleosporales</taxon>
        <taxon>Pleosporineae</taxon>
        <taxon>Phaeosphaeriaceae</taxon>
        <taxon>Ampelomyces</taxon>
    </lineage>
</organism>
<dbReference type="Pfam" id="PF00856">
    <property type="entry name" value="SET"/>
    <property type="match status" value="1"/>
</dbReference>
<dbReference type="SUPFAM" id="SSF82199">
    <property type="entry name" value="SET domain"/>
    <property type="match status" value="1"/>
</dbReference>
<feature type="domain" description="SET" evidence="2">
    <location>
        <begin position="82"/>
        <end position="277"/>
    </location>
</feature>
<dbReference type="InterPro" id="IPR046341">
    <property type="entry name" value="SET_dom_sf"/>
</dbReference>
<dbReference type="Gene3D" id="2.170.270.10">
    <property type="entry name" value="SET domain"/>
    <property type="match status" value="1"/>
</dbReference>
<evidence type="ECO:0000256" key="1">
    <source>
        <dbReference type="SAM" id="SignalP"/>
    </source>
</evidence>
<dbReference type="PANTHER" id="PTHR47332:SF6">
    <property type="entry name" value="SET DOMAIN-CONTAINING PROTEIN"/>
    <property type="match status" value="1"/>
</dbReference>
<evidence type="ECO:0000313" key="4">
    <source>
        <dbReference type="Proteomes" id="UP000800096"/>
    </source>
</evidence>
<dbReference type="EMBL" id="ML979136">
    <property type="protein sequence ID" value="KAF1915285.1"/>
    <property type="molecule type" value="Genomic_DNA"/>
</dbReference>
<dbReference type="CDD" id="cd20071">
    <property type="entry name" value="SET_SMYD"/>
    <property type="match status" value="1"/>
</dbReference>
<dbReference type="InterPro" id="IPR001214">
    <property type="entry name" value="SET_dom"/>
</dbReference>
<dbReference type="PANTHER" id="PTHR47332">
    <property type="entry name" value="SET DOMAIN-CONTAINING PROTEIN 5"/>
    <property type="match status" value="1"/>
</dbReference>
<gene>
    <name evidence="3" type="ORF">BDU57DRAFT_588186</name>
</gene>
<evidence type="ECO:0000313" key="3">
    <source>
        <dbReference type="EMBL" id="KAF1915285.1"/>
    </source>
</evidence>
<sequence length="414" mass="46728">MYAPVLSLVSTFVLASLTDAKTVLDRQCWHEYPLVTAHISSSTDRTKEYAFVIQDSIHRITEFGAPWTHPPKCTLILRNINDKLCVYTSTSFANGRGISIITTPTIAKQYAGLPAFTDQSALNAQQINEPTYTWRASTILNKGIGMLATKPLVFADRVTSYTPAFLALLEDELTTHEREKWWRLAIEQLPAQTKEEFLGLAYVFGDERFRVQDIVQANTFQVEIGGRNHLAVWPETSRLNHACNPNAQYIINTDMLSHTVRATRPIAEGEEITISYTSPLDPYSVRQNHLRPSFRFKCACSRCTSHTSDDTLSLIHSLQAQLNDWSASSTGSPEMAEQLLQLHREEGLEGFMDVAYGFAALAYSAVGDETGAVKYAEKAKEAILMKDGMWSANLRIWEELLMNVKAHWSWRRRE</sequence>